<dbReference type="InterPro" id="IPR004147">
    <property type="entry name" value="ABC1_dom"/>
</dbReference>
<proteinExistence type="predicted"/>
<protein>
    <submittedName>
        <fullName evidence="2">ABC1 domain protein</fullName>
    </submittedName>
</protein>
<dbReference type="STRING" id="2070753.A0A3A2ZM06"/>
<keyword evidence="3" id="KW-1185">Reference proteome</keyword>
<comment type="caution">
    <text evidence="2">The sequence shown here is derived from an EMBL/GenBank/DDBJ whole genome shotgun (WGS) entry which is preliminary data.</text>
</comment>
<dbReference type="EMBL" id="MVGC01000608">
    <property type="protein sequence ID" value="RJE18181.1"/>
    <property type="molecule type" value="Genomic_DNA"/>
</dbReference>
<accession>A0A3A2ZM06</accession>
<gene>
    <name evidence="2" type="ORF">PHISCL_09484</name>
</gene>
<dbReference type="OrthoDB" id="427480at2759"/>
<name>A0A3A2ZM06_9EURO</name>
<evidence type="ECO:0000313" key="2">
    <source>
        <dbReference type="EMBL" id="RJE18181.1"/>
    </source>
</evidence>
<evidence type="ECO:0000313" key="3">
    <source>
        <dbReference type="Proteomes" id="UP000266188"/>
    </source>
</evidence>
<evidence type="ECO:0000259" key="1">
    <source>
        <dbReference type="Pfam" id="PF03109"/>
    </source>
</evidence>
<feature type="domain" description="ABC1 atypical kinase-like" evidence="1">
    <location>
        <begin position="14"/>
        <end position="85"/>
    </location>
</feature>
<dbReference type="Proteomes" id="UP000266188">
    <property type="component" value="Unassembled WGS sequence"/>
</dbReference>
<organism evidence="2 3">
    <name type="scientific">Aspergillus sclerotialis</name>
    <dbReference type="NCBI Taxonomy" id="2070753"/>
    <lineage>
        <taxon>Eukaryota</taxon>
        <taxon>Fungi</taxon>
        <taxon>Dikarya</taxon>
        <taxon>Ascomycota</taxon>
        <taxon>Pezizomycotina</taxon>
        <taxon>Eurotiomycetes</taxon>
        <taxon>Eurotiomycetidae</taxon>
        <taxon>Eurotiales</taxon>
        <taxon>Aspergillaceae</taxon>
        <taxon>Aspergillus</taxon>
        <taxon>Aspergillus subgen. Polypaecilum</taxon>
    </lineage>
</organism>
<dbReference type="AlphaFoldDB" id="A0A3A2ZM06"/>
<reference evidence="3" key="1">
    <citation type="submission" date="2017-02" db="EMBL/GenBank/DDBJ databases">
        <authorList>
            <person name="Tafer H."/>
            <person name="Lopandic K."/>
        </authorList>
    </citation>
    <scope>NUCLEOTIDE SEQUENCE [LARGE SCALE GENOMIC DNA]</scope>
    <source>
        <strain evidence="3">CBS 366.77</strain>
    </source>
</reference>
<dbReference type="Pfam" id="PF03109">
    <property type="entry name" value="ABC1"/>
    <property type="match status" value="1"/>
</dbReference>
<sequence>MFDYTAWSTGLLMARVGNFLENYIFPEIDFEHEAKNTEILIEFVATECRLKDCVHIPKVSHELSSKLVLTTEWIDAGQLWEKDTIPPRIRKDLETTLLALA</sequence>